<proteinExistence type="predicted"/>
<evidence type="ECO:0000313" key="1">
    <source>
        <dbReference type="EMBL" id="PNS93218.1"/>
    </source>
</evidence>
<keyword evidence="2" id="KW-1185">Reference proteome</keyword>
<sequence length="72" mass="8182">MDHLGQSTNTHVHHTSQFRVKTKLTSLGSSTGILYNRNGKAQMYVSKISRKPCKNVLFGHFTFNCQIFPTLK</sequence>
<dbReference type="Proteomes" id="UP000006729">
    <property type="component" value="Chromosome 18"/>
</dbReference>
<dbReference type="AlphaFoldDB" id="A0A2K1WXF9"/>
<accession>A0A2K1WXF9</accession>
<dbReference type="InParanoid" id="A0A2K1WXF9"/>
<dbReference type="EMBL" id="CM009307">
    <property type="protein sequence ID" value="PNS93218.1"/>
    <property type="molecule type" value="Genomic_DNA"/>
</dbReference>
<organism evidence="1 2">
    <name type="scientific">Populus trichocarpa</name>
    <name type="common">Western balsam poplar</name>
    <name type="synonym">Populus balsamifera subsp. trichocarpa</name>
    <dbReference type="NCBI Taxonomy" id="3694"/>
    <lineage>
        <taxon>Eukaryota</taxon>
        <taxon>Viridiplantae</taxon>
        <taxon>Streptophyta</taxon>
        <taxon>Embryophyta</taxon>
        <taxon>Tracheophyta</taxon>
        <taxon>Spermatophyta</taxon>
        <taxon>Magnoliopsida</taxon>
        <taxon>eudicotyledons</taxon>
        <taxon>Gunneridae</taxon>
        <taxon>Pentapetalae</taxon>
        <taxon>rosids</taxon>
        <taxon>fabids</taxon>
        <taxon>Malpighiales</taxon>
        <taxon>Salicaceae</taxon>
        <taxon>Saliceae</taxon>
        <taxon>Populus</taxon>
    </lineage>
</organism>
<name>A0A2K1WXF9_POPTR</name>
<gene>
    <name evidence="1" type="ORF">POPTR_018G076300</name>
</gene>
<protein>
    <submittedName>
        <fullName evidence="1">Uncharacterized protein</fullName>
    </submittedName>
</protein>
<evidence type="ECO:0000313" key="2">
    <source>
        <dbReference type="Proteomes" id="UP000006729"/>
    </source>
</evidence>
<reference evidence="1 2" key="1">
    <citation type="journal article" date="2006" name="Science">
        <title>The genome of black cottonwood, Populus trichocarpa (Torr. &amp; Gray).</title>
        <authorList>
            <person name="Tuskan G.A."/>
            <person name="Difazio S."/>
            <person name="Jansson S."/>
            <person name="Bohlmann J."/>
            <person name="Grigoriev I."/>
            <person name="Hellsten U."/>
            <person name="Putnam N."/>
            <person name="Ralph S."/>
            <person name="Rombauts S."/>
            <person name="Salamov A."/>
            <person name="Schein J."/>
            <person name="Sterck L."/>
            <person name="Aerts A."/>
            <person name="Bhalerao R.R."/>
            <person name="Bhalerao R.P."/>
            <person name="Blaudez D."/>
            <person name="Boerjan W."/>
            <person name="Brun A."/>
            <person name="Brunner A."/>
            <person name="Busov V."/>
            <person name="Campbell M."/>
            <person name="Carlson J."/>
            <person name="Chalot M."/>
            <person name="Chapman J."/>
            <person name="Chen G.L."/>
            <person name="Cooper D."/>
            <person name="Coutinho P.M."/>
            <person name="Couturier J."/>
            <person name="Covert S."/>
            <person name="Cronk Q."/>
            <person name="Cunningham R."/>
            <person name="Davis J."/>
            <person name="Degroeve S."/>
            <person name="Dejardin A."/>
            <person name="Depamphilis C."/>
            <person name="Detter J."/>
            <person name="Dirks B."/>
            <person name="Dubchak I."/>
            <person name="Duplessis S."/>
            <person name="Ehlting J."/>
            <person name="Ellis B."/>
            <person name="Gendler K."/>
            <person name="Goodstein D."/>
            <person name="Gribskov M."/>
            <person name="Grimwood J."/>
            <person name="Groover A."/>
            <person name="Gunter L."/>
            <person name="Hamberger B."/>
            <person name="Heinze B."/>
            <person name="Helariutta Y."/>
            <person name="Henrissat B."/>
            <person name="Holligan D."/>
            <person name="Holt R."/>
            <person name="Huang W."/>
            <person name="Islam-Faridi N."/>
            <person name="Jones S."/>
            <person name="Jones-Rhoades M."/>
            <person name="Jorgensen R."/>
            <person name="Joshi C."/>
            <person name="Kangasjarvi J."/>
            <person name="Karlsson J."/>
            <person name="Kelleher C."/>
            <person name="Kirkpatrick R."/>
            <person name="Kirst M."/>
            <person name="Kohler A."/>
            <person name="Kalluri U."/>
            <person name="Larimer F."/>
            <person name="Leebens-Mack J."/>
            <person name="Leple J.C."/>
            <person name="Locascio P."/>
            <person name="Lou Y."/>
            <person name="Lucas S."/>
            <person name="Martin F."/>
            <person name="Montanini B."/>
            <person name="Napoli C."/>
            <person name="Nelson D.R."/>
            <person name="Nelson C."/>
            <person name="Nieminen K."/>
            <person name="Nilsson O."/>
            <person name="Pereda V."/>
            <person name="Peter G."/>
            <person name="Philippe R."/>
            <person name="Pilate G."/>
            <person name="Poliakov A."/>
            <person name="Razumovskaya J."/>
            <person name="Richardson P."/>
            <person name="Rinaldi C."/>
            <person name="Ritland K."/>
            <person name="Rouze P."/>
            <person name="Ryaboy D."/>
            <person name="Schmutz J."/>
            <person name="Schrader J."/>
            <person name="Segerman B."/>
            <person name="Shin H."/>
            <person name="Siddiqui A."/>
            <person name="Sterky F."/>
            <person name="Terry A."/>
            <person name="Tsai C.J."/>
            <person name="Uberbacher E."/>
            <person name="Unneberg P."/>
            <person name="Vahala J."/>
            <person name="Wall K."/>
            <person name="Wessler S."/>
            <person name="Yang G."/>
            <person name="Yin T."/>
            <person name="Douglas C."/>
            <person name="Marra M."/>
            <person name="Sandberg G."/>
            <person name="Van de Peer Y."/>
            <person name="Rokhsar D."/>
        </authorList>
    </citation>
    <scope>NUCLEOTIDE SEQUENCE [LARGE SCALE GENOMIC DNA]</scope>
    <source>
        <strain evidence="2">cv. Nisqually</strain>
    </source>
</reference>